<dbReference type="PANTHER" id="PTHR46910:SF18">
    <property type="entry name" value="ZN(II)2CYS6 TRANSCRIPTION FACTOR (EUROFUNG)"/>
    <property type="match status" value="1"/>
</dbReference>
<gene>
    <name evidence="4" type="ORF">yc1106_03723</name>
</gene>
<name>A0A9Q9DS70_CURCL</name>
<keyword evidence="5" id="KW-1185">Reference proteome</keyword>
<evidence type="ECO:0000256" key="1">
    <source>
        <dbReference type="ARBA" id="ARBA00023242"/>
    </source>
</evidence>
<dbReference type="GO" id="GO:0008270">
    <property type="term" value="F:zinc ion binding"/>
    <property type="evidence" value="ECO:0007669"/>
    <property type="project" value="InterPro"/>
</dbReference>
<proteinExistence type="predicted"/>
<evidence type="ECO:0000313" key="5">
    <source>
        <dbReference type="Proteomes" id="UP001056012"/>
    </source>
</evidence>
<feature type="domain" description="Xylanolytic transcriptional activator regulatory" evidence="3">
    <location>
        <begin position="58"/>
        <end position="247"/>
    </location>
</feature>
<dbReference type="GO" id="GO:0003700">
    <property type="term" value="F:DNA-binding transcription factor activity"/>
    <property type="evidence" value="ECO:0007669"/>
    <property type="project" value="InterPro"/>
</dbReference>
<dbReference type="EMBL" id="CP089275">
    <property type="protein sequence ID" value="USP76449.1"/>
    <property type="molecule type" value="Genomic_DNA"/>
</dbReference>
<dbReference type="AlphaFoldDB" id="A0A9Q9DS70"/>
<evidence type="ECO:0000256" key="2">
    <source>
        <dbReference type="SAM" id="MobiDB-lite"/>
    </source>
</evidence>
<dbReference type="Pfam" id="PF04082">
    <property type="entry name" value="Fungal_trans"/>
    <property type="match status" value="1"/>
</dbReference>
<dbReference type="InterPro" id="IPR050987">
    <property type="entry name" value="AtrR-like"/>
</dbReference>
<dbReference type="GO" id="GO:0003677">
    <property type="term" value="F:DNA binding"/>
    <property type="evidence" value="ECO:0007669"/>
    <property type="project" value="InterPro"/>
</dbReference>
<organism evidence="4 5">
    <name type="scientific">Curvularia clavata</name>
    <dbReference type="NCBI Taxonomy" id="95742"/>
    <lineage>
        <taxon>Eukaryota</taxon>
        <taxon>Fungi</taxon>
        <taxon>Dikarya</taxon>
        <taxon>Ascomycota</taxon>
        <taxon>Pezizomycotina</taxon>
        <taxon>Dothideomycetes</taxon>
        <taxon>Pleosporomycetidae</taxon>
        <taxon>Pleosporales</taxon>
        <taxon>Pleosporineae</taxon>
        <taxon>Pleosporaceae</taxon>
        <taxon>Curvularia</taxon>
    </lineage>
</organism>
<dbReference type="CDD" id="cd12148">
    <property type="entry name" value="fungal_TF_MHR"/>
    <property type="match status" value="1"/>
</dbReference>
<protein>
    <recommendedName>
        <fullName evidence="3">Xylanolytic transcriptional activator regulatory domain-containing protein</fullName>
    </recommendedName>
</protein>
<sequence>MGEGAEKASPSSERPGKGSTASRVQMAVREELRKEWSGTAWTAFAAVSAGTIEYLVGVYFQVVYPIFPLFHKPTLLQRVRDQEYLQNRGCFTSLMAACALASARERDGALYVSVRDGLHSATIPSETFYTAAKDTLPKNLVEARELDFIRACVLLSITSLQYGDIEAMQLYLGHYFTLVGIHRFHDEACWPKNITNIEVEERRRLYWSTYTFDIYTSIVWNGSVHAYGANARVHYPTEVEDELITPLATLSSPQSATSWLRGWNFTTDLYLTLEHAANRLRARHARLGDGIDVAAIFGMPASSSAAVLASINAHYAALPAEFKIFAPPTGDRGRDIFGFQAANIQATLMLLRMLFLCTDDNCRSPLDVQLKCNVAAEVVAVFQTIPTAYLCGISTPLIYHLAGIGVILGSVMEGPLSEESYQKVKGVLLSMADLLESLESGLSRATDISKCLRAQVERMDEYMRAQRRPGEKPYAQLQPNDGSSIHTTGTRISQAQHLASNDEADMHIVGTINDPGSTLPLEMGGASAEAEEGQFNNQWLGEFQFPPELLEDWPWPFSLQPESWAFLGLGGRNMTVDERNIAVGMLQAGASY</sequence>
<dbReference type="PANTHER" id="PTHR46910">
    <property type="entry name" value="TRANSCRIPTION FACTOR PDR1"/>
    <property type="match status" value="1"/>
</dbReference>
<dbReference type="VEuPathDB" id="FungiDB:yc1106_03723"/>
<feature type="region of interest" description="Disordered" evidence="2">
    <location>
        <begin position="1"/>
        <end position="23"/>
    </location>
</feature>
<keyword evidence="1" id="KW-0539">Nucleus</keyword>
<dbReference type="InterPro" id="IPR007219">
    <property type="entry name" value="XnlR_reg_dom"/>
</dbReference>
<reference evidence="4" key="1">
    <citation type="submission" date="2021-12" db="EMBL/GenBank/DDBJ databases">
        <title>Curvularia clavata genome.</title>
        <authorList>
            <person name="Cao Y."/>
        </authorList>
    </citation>
    <scope>NUCLEOTIDE SEQUENCE</scope>
    <source>
        <strain evidence="4">Yc1106</strain>
    </source>
</reference>
<dbReference type="Proteomes" id="UP001056012">
    <property type="component" value="Chromosome 2"/>
</dbReference>
<dbReference type="OrthoDB" id="2123952at2759"/>
<evidence type="ECO:0000259" key="3">
    <source>
        <dbReference type="Pfam" id="PF04082"/>
    </source>
</evidence>
<dbReference type="GO" id="GO:0006351">
    <property type="term" value="P:DNA-templated transcription"/>
    <property type="evidence" value="ECO:0007669"/>
    <property type="project" value="InterPro"/>
</dbReference>
<evidence type="ECO:0000313" key="4">
    <source>
        <dbReference type="EMBL" id="USP76449.1"/>
    </source>
</evidence>
<accession>A0A9Q9DS70</accession>